<dbReference type="STRING" id="1365950.SAMN05428963_12131"/>
<dbReference type="PANTHER" id="PTHR11571">
    <property type="entry name" value="GLUTATHIONE S-TRANSFERASE"/>
    <property type="match status" value="1"/>
</dbReference>
<keyword evidence="3" id="KW-0808">Transferase</keyword>
<sequence length="243" mass="27222">MTIELYYWLGLPGRGEYARLVLEAAGAPYREMAQLSSEEGGGMDAMMGWLDGRQGPFIPFAPPFLKDGEVVVSQAGLIAAYLGEKLGLAPQNEAERHFARSVALTTADFVAEVHNVHHPIATGLYYDDQKEEARRNAEQFRAERMPKFLGWYERLITANPAGAGFLVGGRMSYADLGLFQTVEGLNYAFPRRMETLGKTVPRVVSLCRRIAAEPMVKRYLESERRQPFNEDGIFRHYPELDGA</sequence>
<protein>
    <submittedName>
        <fullName evidence="3">Glutathione S-transferase</fullName>
    </submittedName>
</protein>
<dbReference type="Pfam" id="PF14497">
    <property type="entry name" value="GST_C_3"/>
    <property type="match status" value="1"/>
</dbReference>
<proteinExistence type="predicted"/>
<dbReference type="Gene3D" id="1.20.1050.10">
    <property type="match status" value="1"/>
</dbReference>
<keyword evidence="4" id="KW-1185">Reference proteome</keyword>
<name>A0A1T4T8X4_9HYPH</name>
<reference evidence="4" key="1">
    <citation type="submission" date="2017-02" db="EMBL/GenBank/DDBJ databases">
        <authorList>
            <person name="Varghese N."/>
            <person name="Submissions S."/>
        </authorList>
    </citation>
    <scope>NUCLEOTIDE SEQUENCE [LARGE SCALE GENOMIC DNA]</scope>
    <source>
        <strain evidence="4">USBA 369</strain>
    </source>
</reference>
<dbReference type="InterPro" id="IPR004045">
    <property type="entry name" value="Glutathione_S-Trfase_N"/>
</dbReference>
<dbReference type="InterPro" id="IPR036249">
    <property type="entry name" value="Thioredoxin-like_sf"/>
</dbReference>
<dbReference type="InterPro" id="IPR010987">
    <property type="entry name" value="Glutathione-S-Trfase_C-like"/>
</dbReference>
<dbReference type="GO" id="GO:0006749">
    <property type="term" value="P:glutathione metabolic process"/>
    <property type="evidence" value="ECO:0007669"/>
    <property type="project" value="TreeGrafter"/>
</dbReference>
<dbReference type="SUPFAM" id="SSF47616">
    <property type="entry name" value="GST C-terminal domain-like"/>
    <property type="match status" value="1"/>
</dbReference>
<accession>A0A1T4T8X4</accession>
<feature type="domain" description="GST N-terminal" evidence="1">
    <location>
        <begin position="1"/>
        <end position="90"/>
    </location>
</feature>
<organism evidence="3 4">
    <name type="scientific">Consotaella salsifontis</name>
    <dbReference type="NCBI Taxonomy" id="1365950"/>
    <lineage>
        <taxon>Bacteria</taxon>
        <taxon>Pseudomonadati</taxon>
        <taxon>Pseudomonadota</taxon>
        <taxon>Alphaproteobacteria</taxon>
        <taxon>Hyphomicrobiales</taxon>
        <taxon>Aurantimonadaceae</taxon>
        <taxon>Consotaella</taxon>
    </lineage>
</organism>
<dbReference type="InterPro" id="IPR050213">
    <property type="entry name" value="GST_superfamily"/>
</dbReference>
<dbReference type="CDD" id="cd03192">
    <property type="entry name" value="GST_C_Sigma_like"/>
    <property type="match status" value="1"/>
</dbReference>
<evidence type="ECO:0000313" key="3">
    <source>
        <dbReference type="EMBL" id="SKA36886.1"/>
    </source>
</evidence>
<dbReference type="Gene3D" id="3.40.30.10">
    <property type="entry name" value="Glutaredoxin"/>
    <property type="match status" value="1"/>
</dbReference>
<dbReference type="AlphaFoldDB" id="A0A1T4T8X4"/>
<dbReference type="EMBL" id="FUXL01000021">
    <property type="protein sequence ID" value="SKA36886.1"/>
    <property type="molecule type" value="Genomic_DNA"/>
</dbReference>
<dbReference type="Proteomes" id="UP000190135">
    <property type="component" value="Unassembled WGS sequence"/>
</dbReference>
<dbReference type="PANTHER" id="PTHR11571:SF263">
    <property type="entry name" value="GLUTATHIONE S-TRANSFERASE"/>
    <property type="match status" value="1"/>
</dbReference>
<evidence type="ECO:0000259" key="1">
    <source>
        <dbReference type="PROSITE" id="PS50404"/>
    </source>
</evidence>
<dbReference type="PROSITE" id="PS50405">
    <property type="entry name" value="GST_CTER"/>
    <property type="match status" value="1"/>
</dbReference>
<gene>
    <name evidence="3" type="ORF">SAMN05428963_12131</name>
</gene>
<dbReference type="InterPro" id="IPR036282">
    <property type="entry name" value="Glutathione-S-Trfase_C_sf"/>
</dbReference>
<evidence type="ECO:0000313" key="4">
    <source>
        <dbReference type="Proteomes" id="UP000190135"/>
    </source>
</evidence>
<dbReference type="SUPFAM" id="SSF52833">
    <property type="entry name" value="Thioredoxin-like"/>
    <property type="match status" value="1"/>
</dbReference>
<dbReference type="GO" id="GO:0004364">
    <property type="term" value="F:glutathione transferase activity"/>
    <property type="evidence" value="ECO:0007669"/>
    <property type="project" value="TreeGrafter"/>
</dbReference>
<dbReference type="InterPro" id="IPR004046">
    <property type="entry name" value="GST_C"/>
</dbReference>
<dbReference type="OrthoDB" id="7203409at2"/>
<evidence type="ECO:0000259" key="2">
    <source>
        <dbReference type="PROSITE" id="PS50405"/>
    </source>
</evidence>
<dbReference type="RefSeq" id="WP_078710274.1">
    <property type="nucleotide sequence ID" value="NZ_FUXL01000021.1"/>
</dbReference>
<dbReference type="PROSITE" id="PS50404">
    <property type="entry name" value="GST_NTER"/>
    <property type="match status" value="1"/>
</dbReference>
<feature type="domain" description="GST C-terminal" evidence="2">
    <location>
        <begin position="92"/>
        <end position="228"/>
    </location>
</feature>